<name>A0A974WK70_9BACT</name>
<accession>A0A974WK70</accession>
<gene>
    <name evidence="2" type="ORF">JR347_00870</name>
</gene>
<dbReference type="EMBL" id="CP070608">
    <property type="protein sequence ID" value="QSE97670.1"/>
    <property type="molecule type" value="Genomic_DNA"/>
</dbReference>
<dbReference type="AlphaFoldDB" id="A0A974WK70"/>
<dbReference type="InterPro" id="IPR003140">
    <property type="entry name" value="PLipase/COase/thioEstase"/>
</dbReference>
<organism evidence="2 3">
    <name type="scientific">Fulvivirga lutea</name>
    <dbReference type="NCBI Taxonomy" id="2810512"/>
    <lineage>
        <taxon>Bacteria</taxon>
        <taxon>Pseudomonadati</taxon>
        <taxon>Bacteroidota</taxon>
        <taxon>Cytophagia</taxon>
        <taxon>Cytophagales</taxon>
        <taxon>Fulvivirgaceae</taxon>
        <taxon>Fulvivirga</taxon>
    </lineage>
</organism>
<proteinExistence type="predicted"/>
<evidence type="ECO:0000259" key="1">
    <source>
        <dbReference type="Pfam" id="PF02230"/>
    </source>
</evidence>
<sequence length="216" mass="24908">MQEHHFNFSYKGRYSQLGELNTKTKHVLFVLHGYGQLSKFFIRKFSCLEDHGFCIIAPEGLSKFYLEGFSGRVGATWMTKENREVDIENYIEYLNQLYTNIKKDISTGVKITLLGFSQGSATVSRWIASGQIEFNQLILWAGIFPPDMDITVTREILTSKEIKYVYGLDDPFIKKERLQEMSEISSHLKLNPETITFNGKHDIDTDTLLQIFVNNS</sequence>
<dbReference type="RefSeq" id="WP_205722179.1">
    <property type="nucleotide sequence ID" value="NZ_CP070608.1"/>
</dbReference>
<feature type="domain" description="Phospholipase/carboxylesterase/thioesterase" evidence="1">
    <location>
        <begin position="22"/>
        <end position="208"/>
    </location>
</feature>
<protein>
    <recommendedName>
        <fullName evidence="1">Phospholipase/carboxylesterase/thioesterase domain-containing protein</fullName>
    </recommendedName>
</protein>
<keyword evidence="3" id="KW-1185">Reference proteome</keyword>
<dbReference type="Gene3D" id="3.40.50.1820">
    <property type="entry name" value="alpha/beta hydrolase"/>
    <property type="match status" value="1"/>
</dbReference>
<dbReference type="GO" id="GO:0016787">
    <property type="term" value="F:hydrolase activity"/>
    <property type="evidence" value="ECO:0007669"/>
    <property type="project" value="InterPro"/>
</dbReference>
<evidence type="ECO:0000313" key="2">
    <source>
        <dbReference type="EMBL" id="QSE97670.1"/>
    </source>
</evidence>
<reference evidence="2" key="1">
    <citation type="submission" date="2021-02" db="EMBL/GenBank/DDBJ databases">
        <title>Fulvivirga sp. S481 isolated from sea water.</title>
        <authorList>
            <person name="Bae S.S."/>
            <person name="Baek K."/>
        </authorList>
    </citation>
    <scope>NUCLEOTIDE SEQUENCE</scope>
    <source>
        <strain evidence="2">S481</strain>
    </source>
</reference>
<evidence type="ECO:0000313" key="3">
    <source>
        <dbReference type="Proteomes" id="UP000662783"/>
    </source>
</evidence>
<dbReference type="KEGG" id="fuv:JR347_00870"/>
<dbReference type="Pfam" id="PF02230">
    <property type="entry name" value="Abhydrolase_2"/>
    <property type="match status" value="1"/>
</dbReference>
<dbReference type="SUPFAM" id="SSF53474">
    <property type="entry name" value="alpha/beta-Hydrolases"/>
    <property type="match status" value="1"/>
</dbReference>
<dbReference type="InterPro" id="IPR029058">
    <property type="entry name" value="AB_hydrolase_fold"/>
</dbReference>
<dbReference type="Proteomes" id="UP000662783">
    <property type="component" value="Chromosome"/>
</dbReference>